<sequence>MFSTNRVKHLQIHIQYISLATNGFAGKNPIAKGGFGEVYEAVSEDRGRIALKRMDRGQGQGDHEFKTEIALLSIYKHENIVSLLGLTVKDANKILVYKYESNGSLDKHLNSVDLTDFRSV</sequence>
<reference evidence="2" key="1">
    <citation type="journal article" date="2017" name="Nature">
        <title>The sunflower genome provides insights into oil metabolism, flowering and Asterid evolution.</title>
        <authorList>
            <person name="Badouin H."/>
            <person name="Gouzy J."/>
            <person name="Grassa C.J."/>
            <person name="Murat F."/>
            <person name="Staton S.E."/>
            <person name="Cottret L."/>
            <person name="Lelandais-Briere C."/>
            <person name="Owens G.L."/>
            <person name="Carrere S."/>
            <person name="Mayjonade B."/>
            <person name="Legrand L."/>
            <person name="Gill N."/>
            <person name="Kane N.C."/>
            <person name="Bowers J.E."/>
            <person name="Hubner S."/>
            <person name="Bellec A."/>
            <person name="Berard A."/>
            <person name="Berges H."/>
            <person name="Blanchet N."/>
            <person name="Boniface M.C."/>
            <person name="Brunel D."/>
            <person name="Catrice O."/>
            <person name="Chaidir N."/>
            <person name="Claudel C."/>
            <person name="Donnadieu C."/>
            <person name="Faraut T."/>
            <person name="Fievet G."/>
            <person name="Helmstetter N."/>
            <person name="King M."/>
            <person name="Knapp S.J."/>
            <person name="Lai Z."/>
            <person name="Le Paslier M.C."/>
            <person name="Lippi Y."/>
            <person name="Lorenzon L."/>
            <person name="Mandel J.R."/>
            <person name="Marage G."/>
            <person name="Marchand G."/>
            <person name="Marquand E."/>
            <person name="Bret-Mestries E."/>
            <person name="Morien E."/>
            <person name="Nambeesan S."/>
            <person name="Nguyen T."/>
            <person name="Pegot-Espagnet P."/>
            <person name="Pouilly N."/>
            <person name="Raftis F."/>
            <person name="Sallet E."/>
            <person name="Schiex T."/>
            <person name="Thomas J."/>
            <person name="Vandecasteele C."/>
            <person name="Vares D."/>
            <person name="Vear F."/>
            <person name="Vautrin S."/>
            <person name="Crespi M."/>
            <person name="Mangin B."/>
            <person name="Burke J.M."/>
            <person name="Salse J."/>
            <person name="Munos S."/>
            <person name="Vincourt P."/>
            <person name="Rieseberg L.H."/>
            <person name="Langlade N.B."/>
        </authorList>
    </citation>
    <scope>NUCLEOTIDE SEQUENCE</scope>
    <source>
        <tissue evidence="2">Leaves</tissue>
    </source>
</reference>
<keyword evidence="3" id="KW-1185">Reference proteome</keyword>
<dbReference type="Proteomes" id="UP000215914">
    <property type="component" value="Unassembled WGS sequence"/>
</dbReference>
<evidence type="ECO:0000313" key="2">
    <source>
        <dbReference type="EMBL" id="KAF5777170.1"/>
    </source>
</evidence>
<dbReference type="InterPro" id="IPR011009">
    <property type="entry name" value="Kinase-like_dom_sf"/>
</dbReference>
<protein>
    <recommendedName>
        <fullName evidence="1">Protein kinase domain-containing protein</fullName>
    </recommendedName>
</protein>
<dbReference type="Gramene" id="mRNA:HanXRQr2_Chr12g0532541">
    <property type="protein sequence ID" value="CDS:HanXRQr2_Chr12g0532541.1"/>
    <property type="gene ID" value="HanXRQr2_Chr12g0532541"/>
</dbReference>
<dbReference type="EMBL" id="MNCJ02000327">
    <property type="protein sequence ID" value="KAF5777170.1"/>
    <property type="molecule type" value="Genomic_DNA"/>
</dbReference>
<organism evidence="2 3">
    <name type="scientific">Helianthus annuus</name>
    <name type="common">Common sunflower</name>
    <dbReference type="NCBI Taxonomy" id="4232"/>
    <lineage>
        <taxon>Eukaryota</taxon>
        <taxon>Viridiplantae</taxon>
        <taxon>Streptophyta</taxon>
        <taxon>Embryophyta</taxon>
        <taxon>Tracheophyta</taxon>
        <taxon>Spermatophyta</taxon>
        <taxon>Magnoliopsida</taxon>
        <taxon>eudicotyledons</taxon>
        <taxon>Gunneridae</taxon>
        <taxon>Pentapetalae</taxon>
        <taxon>asterids</taxon>
        <taxon>campanulids</taxon>
        <taxon>Asterales</taxon>
        <taxon>Asteraceae</taxon>
        <taxon>Asteroideae</taxon>
        <taxon>Heliantheae alliance</taxon>
        <taxon>Heliantheae</taxon>
        <taxon>Helianthus</taxon>
    </lineage>
</organism>
<name>A0A9K3MV60_HELAN</name>
<dbReference type="PANTHER" id="PTHR27003">
    <property type="entry name" value="OS07G0166700 PROTEIN"/>
    <property type="match status" value="1"/>
</dbReference>
<proteinExistence type="predicted"/>
<dbReference type="PROSITE" id="PS50011">
    <property type="entry name" value="PROTEIN_KINASE_DOM"/>
    <property type="match status" value="1"/>
</dbReference>
<dbReference type="GO" id="GO:0005524">
    <property type="term" value="F:ATP binding"/>
    <property type="evidence" value="ECO:0007669"/>
    <property type="project" value="InterPro"/>
</dbReference>
<accession>A0A9K3MV60</accession>
<dbReference type="GO" id="GO:0004714">
    <property type="term" value="F:transmembrane receptor protein tyrosine kinase activity"/>
    <property type="evidence" value="ECO:0007669"/>
    <property type="project" value="InterPro"/>
</dbReference>
<dbReference type="InterPro" id="IPR001245">
    <property type="entry name" value="Ser-Thr/Tyr_kinase_cat_dom"/>
</dbReference>
<feature type="domain" description="Protein kinase" evidence="1">
    <location>
        <begin position="24"/>
        <end position="120"/>
    </location>
</feature>
<comment type="caution">
    <text evidence="2">The sequence shown here is derived from an EMBL/GenBank/DDBJ whole genome shotgun (WGS) entry which is preliminary data.</text>
</comment>
<reference evidence="2" key="2">
    <citation type="submission" date="2020-06" db="EMBL/GenBank/DDBJ databases">
        <title>Helianthus annuus Genome sequencing and assembly Release 2.</title>
        <authorList>
            <person name="Gouzy J."/>
            <person name="Langlade N."/>
            <person name="Munos S."/>
        </authorList>
    </citation>
    <scope>NUCLEOTIDE SEQUENCE</scope>
    <source>
        <tissue evidence="2">Leaves</tissue>
    </source>
</reference>
<dbReference type="Pfam" id="PF07714">
    <property type="entry name" value="PK_Tyr_Ser-Thr"/>
    <property type="match status" value="1"/>
</dbReference>
<dbReference type="PANTHER" id="PTHR27003:SF458">
    <property type="entry name" value="TOLL_INTERLEUKIN-1 RECEPTOR HOMOLOGY (TIR) DOMAIN, PROTEIN KINASE-LIKE DOMAIN PROTEIN-RELATED"/>
    <property type="match status" value="1"/>
</dbReference>
<dbReference type="Gene3D" id="3.30.200.20">
    <property type="entry name" value="Phosphorylase Kinase, domain 1"/>
    <property type="match status" value="1"/>
</dbReference>
<dbReference type="AlphaFoldDB" id="A0A9K3MV60"/>
<evidence type="ECO:0000259" key="1">
    <source>
        <dbReference type="PROSITE" id="PS50011"/>
    </source>
</evidence>
<dbReference type="InterPro" id="IPR000719">
    <property type="entry name" value="Prot_kinase_dom"/>
</dbReference>
<gene>
    <name evidence="2" type="ORF">HanXRQr2_Chr12g0532541</name>
</gene>
<dbReference type="InterPro" id="IPR045272">
    <property type="entry name" value="ANXUR1/2-like"/>
</dbReference>
<keyword evidence="2" id="KW-0808">Transferase</keyword>
<evidence type="ECO:0000313" key="3">
    <source>
        <dbReference type="Proteomes" id="UP000215914"/>
    </source>
</evidence>
<dbReference type="SUPFAM" id="SSF56112">
    <property type="entry name" value="Protein kinase-like (PK-like)"/>
    <property type="match status" value="1"/>
</dbReference>